<dbReference type="Proteomes" id="UP001162640">
    <property type="component" value="Unassembled WGS sequence"/>
</dbReference>
<dbReference type="InterPro" id="IPR017853">
    <property type="entry name" value="GH"/>
</dbReference>
<evidence type="ECO:0000313" key="2">
    <source>
        <dbReference type="Proteomes" id="UP001162640"/>
    </source>
</evidence>
<dbReference type="SUPFAM" id="SSF51445">
    <property type="entry name" value="(Trans)glycosidases"/>
    <property type="match status" value="1"/>
</dbReference>
<sequence>MKVLLVLHGAPGGQSTNQYTGCATSCQNPIEEGCDAKKFYFQDEQNEEIALNALKEMAEICKENVEACYGIELLHEPSPEIGSGERNYRLFLRDFYKKAIELTDLILPPEAAFVLMDFPWWMGTFWSSHFGGLQKELDTIRHRVEWETHIYPVYSVLKEAKSKTHLQIIVEEQFILVEPFRMLFVDTNIF</sequence>
<evidence type="ECO:0000313" key="1">
    <source>
        <dbReference type="EMBL" id="GMH61180.1"/>
    </source>
</evidence>
<reference evidence="2" key="1">
    <citation type="journal article" date="2023" name="Commun. Biol.">
        <title>Genome analysis of Parmales, the sister group of diatoms, reveals the evolutionary specialization of diatoms from phago-mixotrophs to photoautotrophs.</title>
        <authorList>
            <person name="Ban H."/>
            <person name="Sato S."/>
            <person name="Yoshikawa S."/>
            <person name="Yamada K."/>
            <person name="Nakamura Y."/>
            <person name="Ichinomiya M."/>
            <person name="Sato N."/>
            <person name="Blanc-Mathieu R."/>
            <person name="Endo H."/>
            <person name="Kuwata A."/>
            <person name="Ogata H."/>
        </authorList>
    </citation>
    <scope>NUCLEOTIDE SEQUENCE [LARGE SCALE GENOMIC DNA]</scope>
</reference>
<dbReference type="AlphaFoldDB" id="A0A9W7A4F8"/>
<proteinExistence type="predicted"/>
<dbReference type="EMBL" id="BLQM01000083">
    <property type="protein sequence ID" value="GMH61180.1"/>
    <property type="molecule type" value="Genomic_DNA"/>
</dbReference>
<protein>
    <submittedName>
        <fullName evidence="1">Uncharacterized protein</fullName>
    </submittedName>
</protein>
<comment type="caution">
    <text evidence="1">The sequence shown here is derived from an EMBL/GenBank/DDBJ whole genome shotgun (WGS) entry which is preliminary data.</text>
</comment>
<name>A0A9W7A4F8_9STRA</name>
<gene>
    <name evidence="1" type="ORF">TL16_g03203</name>
</gene>
<dbReference type="Gene3D" id="3.20.20.80">
    <property type="entry name" value="Glycosidases"/>
    <property type="match status" value="1"/>
</dbReference>
<organism evidence="1 2">
    <name type="scientific">Triparma laevis f. inornata</name>
    <dbReference type="NCBI Taxonomy" id="1714386"/>
    <lineage>
        <taxon>Eukaryota</taxon>
        <taxon>Sar</taxon>
        <taxon>Stramenopiles</taxon>
        <taxon>Ochrophyta</taxon>
        <taxon>Bolidophyceae</taxon>
        <taxon>Parmales</taxon>
        <taxon>Triparmaceae</taxon>
        <taxon>Triparma</taxon>
    </lineage>
</organism>
<accession>A0A9W7A4F8</accession>